<evidence type="ECO:0000313" key="1">
    <source>
        <dbReference type="EMBL" id="DAE03277.1"/>
    </source>
</evidence>
<name>A0A8S5P9I9_9CAUD</name>
<accession>A0A8S5P9I9</accession>
<protein>
    <submittedName>
        <fullName evidence="1">PGDYG protein</fullName>
    </submittedName>
</protein>
<dbReference type="EMBL" id="BK015362">
    <property type="protein sequence ID" value="DAE03277.1"/>
    <property type="molecule type" value="Genomic_DNA"/>
</dbReference>
<reference evidence="1" key="1">
    <citation type="journal article" date="2021" name="Proc. Natl. Acad. Sci. U.S.A.">
        <title>A Catalog of Tens of Thousands of Viruses from Human Metagenomes Reveals Hidden Associations with Chronic Diseases.</title>
        <authorList>
            <person name="Tisza M.J."/>
            <person name="Buck C.B."/>
        </authorList>
    </citation>
    <scope>NUCLEOTIDE SEQUENCE</scope>
    <source>
        <strain evidence="1">Ctwzt2</strain>
    </source>
</reference>
<organism evidence="1">
    <name type="scientific">Siphoviridae sp. ctwzt2</name>
    <dbReference type="NCBI Taxonomy" id="2825736"/>
    <lineage>
        <taxon>Viruses</taxon>
        <taxon>Duplodnaviria</taxon>
        <taxon>Heunggongvirae</taxon>
        <taxon>Uroviricota</taxon>
        <taxon>Caudoviricetes</taxon>
    </lineage>
</organism>
<proteinExistence type="predicted"/>
<sequence length="92" mass="10439">MKFFKKPVTIEAFQFDGDFIDSNGNYYVPEWAASAHKQGILYFEGANLFVKTLEGIHAVSCSDYIIKGVKDELYPCKPDIFKMTYELASEAP</sequence>